<feature type="signal peptide" evidence="2">
    <location>
        <begin position="1"/>
        <end position="31"/>
    </location>
</feature>
<keyword evidence="4" id="KW-1185">Reference proteome</keyword>
<dbReference type="InterPro" id="IPR018389">
    <property type="entry name" value="DctP_fam"/>
</dbReference>
<dbReference type="CDD" id="cd13683">
    <property type="entry name" value="PBP2_TRAP_DctP6_7"/>
    <property type="match status" value="1"/>
</dbReference>
<name>A0ABV8UKZ6_9PROT</name>
<comment type="caution">
    <text evidence="3">The sequence shown here is derived from an EMBL/GenBank/DDBJ whole genome shotgun (WGS) entry which is preliminary data.</text>
</comment>
<accession>A0ABV8UKZ6</accession>
<dbReference type="InterPro" id="IPR038404">
    <property type="entry name" value="TRAP_DctP_sf"/>
</dbReference>
<evidence type="ECO:0000313" key="3">
    <source>
        <dbReference type="EMBL" id="MFC4351555.1"/>
    </source>
</evidence>
<feature type="chain" id="PRO_5045534742" evidence="2">
    <location>
        <begin position="32"/>
        <end position="348"/>
    </location>
</feature>
<reference evidence="4" key="1">
    <citation type="journal article" date="2019" name="Int. J. Syst. Evol. Microbiol.">
        <title>The Global Catalogue of Microorganisms (GCM) 10K type strain sequencing project: providing services to taxonomists for standard genome sequencing and annotation.</title>
        <authorList>
            <consortium name="The Broad Institute Genomics Platform"/>
            <consortium name="The Broad Institute Genome Sequencing Center for Infectious Disease"/>
            <person name="Wu L."/>
            <person name="Ma J."/>
        </authorList>
    </citation>
    <scope>NUCLEOTIDE SEQUENCE [LARGE SCALE GENOMIC DNA]</scope>
    <source>
        <strain evidence="4">CECT 8472</strain>
    </source>
</reference>
<dbReference type="EMBL" id="JBHSCW010000003">
    <property type="protein sequence ID" value="MFC4351555.1"/>
    <property type="molecule type" value="Genomic_DNA"/>
</dbReference>
<keyword evidence="1 2" id="KW-0732">Signal</keyword>
<evidence type="ECO:0000313" key="4">
    <source>
        <dbReference type="Proteomes" id="UP001595799"/>
    </source>
</evidence>
<protein>
    <submittedName>
        <fullName evidence="3">TRAP transporter substrate-binding protein</fullName>
    </submittedName>
</protein>
<gene>
    <name evidence="3" type="ORF">ACFOW6_08385</name>
</gene>
<sequence length="348" mass="39403">MTHIMKYGLFALAAGTALSLTSMSVAPEAVAQDKVELKMHSQIVESRPEAEYLQEFADRVNERAEGELEIRVFHAGSLGVKDTDLLRLMKSGSVDMAMMYGEYYKRDAPELAAVYVQGAITEPEHHLELLPTIREIYEEAYADWGVTTVGGVVSPVFDVGLHCNDPVNSLEDLQDKKLRVWAGHLVDTFDKLDVASQVIPQNDMYVALQTGVVDCAYYLSTVAETVSLQEVTDYEAYLHPWAAVPWMFGVNDEAWDSLSPELQEIVREEGERMWEKTRERAVDEEREREARKDREELGITMLEPFSDEDVAKFVEAANEAWAEMAEDAGPKGVEYYERMQEEISELDR</sequence>
<dbReference type="NCBIfam" id="NF037995">
    <property type="entry name" value="TRAP_S1"/>
    <property type="match status" value="1"/>
</dbReference>
<dbReference type="Proteomes" id="UP001595799">
    <property type="component" value="Unassembled WGS sequence"/>
</dbReference>
<dbReference type="Gene3D" id="3.40.190.170">
    <property type="entry name" value="Bacterial extracellular solute-binding protein, family 7"/>
    <property type="match status" value="1"/>
</dbReference>
<dbReference type="PANTHER" id="PTHR33376">
    <property type="match status" value="1"/>
</dbReference>
<organism evidence="3 4">
    <name type="scientific">Fodinicurvata halophila</name>
    <dbReference type="NCBI Taxonomy" id="1419723"/>
    <lineage>
        <taxon>Bacteria</taxon>
        <taxon>Pseudomonadati</taxon>
        <taxon>Pseudomonadota</taxon>
        <taxon>Alphaproteobacteria</taxon>
        <taxon>Rhodospirillales</taxon>
        <taxon>Rhodovibrionaceae</taxon>
        <taxon>Fodinicurvata</taxon>
    </lineage>
</organism>
<evidence type="ECO:0000256" key="1">
    <source>
        <dbReference type="ARBA" id="ARBA00022729"/>
    </source>
</evidence>
<proteinExistence type="predicted"/>
<dbReference type="RefSeq" id="WP_382421883.1">
    <property type="nucleotide sequence ID" value="NZ_JBHSCW010000003.1"/>
</dbReference>
<dbReference type="Pfam" id="PF03480">
    <property type="entry name" value="DctP"/>
    <property type="match status" value="1"/>
</dbReference>
<dbReference type="PANTHER" id="PTHR33376:SF5">
    <property type="entry name" value="EXTRACYTOPLASMIC SOLUTE RECEPTOR PROTEIN"/>
    <property type="match status" value="1"/>
</dbReference>
<dbReference type="SUPFAM" id="SSF53850">
    <property type="entry name" value="Periplasmic binding protein-like II"/>
    <property type="match status" value="1"/>
</dbReference>
<evidence type="ECO:0000256" key="2">
    <source>
        <dbReference type="SAM" id="SignalP"/>
    </source>
</evidence>